<dbReference type="EC" id="2.7.7.65" evidence="4"/>
<feature type="transmembrane region" description="Helical" evidence="1">
    <location>
        <begin position="234"/>
        <end position="251"/>
    </location>
</feature>
<sequence length="633" mass="68119">MSQAHLRGQPRSSAARSLPRWLSGRRRKALCALLLGLGLAFGAQADAPPLALDGSEQGLDLRPHLQLLRDPGGRLTPEQAMAAEQPFAPAPDLNLGFSRDAVWLRLELQSRAERARAWQIEFGYAPLDRIELFSERNGSLQRQIGGDSVPAGQRSSEHLSPAFRVRLEPGEQRVLYFRAQSSGNLSLDARIWQVEAFARHSRLGLMLQSAYCGLWMALAGYNLMLFLAVRERSLLLYALFVASLGCAMLAYGGLGAEYLWSAGGEFGNRALPLSLALAMAAATLFARDFLGTRAALPRWHRALRLAAAAQLGVALGTLLLPLGEALPVLAVSAGAGILLLLACGLRGLPGSPAARIFVVAELPLMLGALLLVLHSFALLPPSLLTVHGIQLGAALEMLLLSCGMAARLRRRRIPRERRGAVAGGVAEPRELQQEQERLLEQRVAERTAALAEANARLSQLALQDPLTGVANRAGLNLRLAQAWQQAHQRQELLALILLDLDGFKAVNDRHGHAIGDLLLTQVAARLQASARATDLVARLGGDEFVLICEAIDNAEQALALAERILHSLGQPMQLGELRLSLSASIGISICNGQSYESLLHEADQAMYLAKADGRSRIHLRQSGTPGVPQAGLA</sequence>
<keyword evidence="1" id="KW-0472">Membrane</keyword>
<organism evidence="4 5">
    <name type="scientific">Azotobacter bryophylli</name>
    <dbReference type="NCBI Taxonomy" id="1986537"/>
    <lineage>
        <taxon>Bacteria</taxon>
        <taxon>Pseudomonadati</taxon>
        <taxon>Pseudomonadota</taxon>
        <taxon>Gammaproteobacteria</taxon>
        <taxon>Pseudomonadales</taxon>
        <taxon>Pseudomonadaceae</taxon>
        <taxon>Azotobacter</taxon>
    </lineage>
</organism>
<comment type="caution">
    <text evidence="4">The sequence shown here is derived from an EMBL/GenBank/DDBJ whole genome shotgun (WGS) entry which is preliminary data.</text>
</comment>
<dbReference type="InterPro" id="IPR052163">
    <property type="entry name" value="DGC-Regulatory_Protein"/>
</dbReference>
<evidence type="ECO:0000313" key="4">
    <source>
        <dbReference type="EMBL" id="MFC2971982.1"/>
    </source>
</evidence>
<evidence type="ECO:0000256" key="1">
    <source>
        <dbReference type="SAM" id="Phobius"/>
    </source>
</evidence>
<evidence type="ECO:0000259" key="3">
    <source>
        <dbReference type="PROSITE" id="PS50887"/>
    </source>
</evidence>
<feature type="domain" description="GGDEF" evidence="3">
    <location>
        <begin position="491"/>
        <end position="622"/>
    </location>
</feature>
<dbReference type="RefSeq" id="WP_377813607.1">
    <property type="nucleotide sequence ID" value="NZ_JBHRSJ010000012.1"/>
</dbReference>
<keyword evidence="2" id="KW-0732">Signal</keyword>
<evidence type="ECO:0000313" key="5">
    <source>
        <dbReference type="Proteomes" id="UP001595457"/>
    </source>
</evidence>
<protein>
    <submittedName>
        <fullName evidence="4">Diguanylate cyclase domain-containing protein</fullName>
        <ecNumber evidence="4">2.7.7.65</ecNumber>
    </submittedName>
</protein>
<dbReference type="GO" id="GO:0052621">
    <property type="term" value="F:diguanylate cyclase activity"/>
    <property type="evidence" value="ECO:0007669"/>
    <property type="project" value="UniProtKB-EC"/>
</dbReference>
<reference evidence="5" key="1">
    <citation type="journal article" date="2019" name="Int. J. Syst. Evol. Microbiol.">
        <title>The Global Catalogue of Microorganisms (GCM) 10K type strain sequencing project: providing services to taxonomists for standard genome sequencing and annotation.</title>
        <authorList>
            <consortium name="The Broad Institute Genomics Platform"/>
            <consortium name="The Broad Institute Genome Sequencing Center for Infectious Disease"/>
            <person name="Wu L."/>
            <person name="Ma J."/>
        </authorList>
    </citation>
    <scope>NUCLEOTIDE SEQUENCE [LARGE SCALE GENOMIC DNA]</scope>
    <source>
        <strain evidence="5">KCTC 62195</strain>
    </source>
</reference>
<dbReference type="InterPro" id="IPR043128">
    <property type="entry name" value="Rev_trsase/Diguanyl_cyclase"/>
</dbReference>
<name>A0ABV7ATI2_9GAMM</name>
<dbReference type="PANTHER" id="PTHR46663">
    <property type="entry name" value="DIGUANYLATE CYCLASE DGCT-RELATED"/>
    <property type="match status" value="1"/>
</dbReference>
<keyword evidence="1" id="KW-0812">Transmembrane</keyword>
<dbReference type="Pfam" id="PF00990">
    <property type="entry name" value="GGDEF"/>
    <property type="match status" value="1"/>
</dbReference>
<feature type="transmembrane region" description="Helical" evidence="1">
    <location>
        <begin position="357"/>
        <end position="377"/>
    </location>
</feature>
<proteinExistence type="predicted"/>
<keyword evidence="4" id="KW-0548">Nucleotidyltransferase</keyword>
<dbReference type="PROSITE" id="PS50887">
    <property type="entry name" value="GGDEF"/>
    <property type="match status" value="1"/>
</dbReference>
<dbReference type="InterPro" id="IPR011623">
    <property type="entry name" value="7TMR_DISM_rcpt_extracell_dom1"/>
</dbReference>
<dbReference type="CDD" id="cd01949">
    <property type="entry name" value="GGDEF"/>
    <property type="match status" value="1"/>
</dbReference>
<accession>A0ABV7ATI2</accession>
<feature type="transmembrane region" description="Helical" evidence="1">
    <location>
        <begin position="205"/>
        <end position="227"/>
    </location>
</feature>
<feature type="transmembrane region" description="Helical" evidence="1">
    <location>
        <begin position="271"/>
        <end position="290"/>
    </location>
</feature>
<dbReference type="SUPFAM" id="SSF55073">
    <property type="entry name" value="Nucleotide cyclase"/>
    <property type="match status" value="1"/>
</dbReference>
<dbReference type="EMBL" id="JBHRSJ010000012">
    <property type="protein sequence ID" value="MFC2971982.1"/>
    <property type="molecule type" value="Genomic_DNA"/>
</dbReference>
<dbReference type="InterPro" id="IPR029787">
    <property type="entry name" value="Nucleotide_cyclase"/>
</dbReference>
<feature type="signal peptide" evidence="2">
    <location>
        <begin position="1"/>
        <end position="45"/>
    </location>
</feature>
<dbReference type="Pfam" id="PF07695">
    <property type="entry name" value="7TMR-DISM_7TM"/>
    <property type="match status" value="1"/>
</dbReference>
<keyword evidence="4" id="KW-0808">Transferase</keyword>
<dbReference type="Pfam" id="PF07696">
    <property type="entry name" value="7TMR-DISMED2"/>
    <property type="match status" value="1"/>
</dbReference>
<dbReference type="NCBIfam" id="TIGR00254">
    <property type="entry name" value="GGDEF"/>
    <property type="match status" value="1"/>
</dbReference>
<keyword evidence="5" id="KW-1185">Reference proteome</keyword>
<dbReference type="SMART" id="SM00267">
    <property type="entry name" value="GGDEF"/>
    <property type="match status" value="1"/>
</dbReference>
<dbReference type="InterPro" id="IPR000160">
    <property type="entry name" value="GGDEF_dom"/>
</dbReference>
<feature type="chain" id="PRO_5045376620" evidence="2">
    <location>
        <begin position="46"/>
        <end position="633"/>
    </location>
</feature>
<feature type="transmembrane region" description="Helical" evidence="1">
    <location>
        <begin position="389"/>
        <end position="408"/>
    </location>
</feature>
<evidence type="ECO:0000256" key="2">
    <source>
        <dbReference type="SAM" id="SignalP"/>
    </source>
</evidence>
<dbReference type="PANTHER" id="PTHR46663:SF2">
    <property type="entry name" value="GGDEF DOMAIN-CONTAINING PROTEIN"/>
    <property type="match status" value="1"/>
</dbReference>
<gene>
    <name evidence="4" type="ORF">ACFOJE_07110</name>
</gene>
<feature type="transmembrane region" description="Helical" evidence="1">
    <location>
        <begin position="326"/>
        <end position="345"/>
    </location>
</feature>
<dbReference type="Proteomes" id="UP001595457">
    <property type="component" value="Unassembled WGS sequence"/>
</dbReference>
<keyword evidence="1" id="KW-1133">Transmembrane helix</keyword>
<feature type="transmembrane region" description="Helical" evidence="1">
    <location>
        <begin position="302"/>
        <end position="320"/>
    </location>
</feature>
<dbReference type="InterPro" id="IPR011622">
    <property type="entry name" value="7TMR_DISM_rcpt_extracell_dom2"/>
</dbReference>
<dbReference type="Gene3D" id="3.30.70.270">
    <property type="match status" value="1"/>
</dbReference>
<dbReference type="Gene3D" id="2.60.40.2380">
    <property type="match status" value="1"/>
</dbReference>